<evidence type="ECO:0000313" key="4">
    <source>
        <dbReference type="Proteomes" id="UP001158576"/>
    </source>
</evidence>
<feature type="signal peptide" evidence="2">
    <location>
        <begin position="1"/>
        <end position="15"/>
    </location>
</feature>
<keyword evidence="1" id="KW-1133">Transmembrane helix</keyword>
<name>A0ABN7T309_OIKDI</name>
<keyword evidence="1" id="KW-0472">Membrane</keyword>
<protein>
    <submittedName>
        <fullName evidence="3">Oidioi.mRNA.OKI2018_I69.chr2.g4204.t2.cds</fullName>
    </submittedName>
</protein>
<evidence type="ECO:0000313" key="3">
    <source>
        <dbReference type="EMBL" id="CAG5109697.1"/>
    </source>
</evidence>
<organism evidence="3 4">
    <name type="scientific">Oikopleura dioica</name>
    <name type="common">Tunicate</name>
    <dbReference type="NCBI Taxonomy" id="34765"/>
    <lineage>
        <taxon>Eukaryota</taxon>
        <taxon>Metazoa</taxon>
        <taxon>Chordata</taxon>
        <taxon>Tunicata</taxon>
        <taxon>Appendicularia</taxon>
        <taxon>Copelata</taxon>
        <taxon>Oikopleuridae</taxon>
        <taxon>Oikopleura</taxon>
    </lineage>
</organism>
<dbReference type="Proteomes" id="UP001158576">
    <property type="component" value="Chromosome 2"/>
</dbReference>
<reference evidence="3 4" key="1">
    <citation type="submission" date="2021-04" db="EMBL/GenBank/DDBJ databases">
        <authorList>
            <person name="Bliznina A."/>
        </authorList>
    </citation>
    <scope>NUCLEOTIDE SEQUENCE [LARGE SCALE GENOMIC DNA]</scope>
</reference>
<dbReference type="EMBL" id="OU015567">
    <property type="protein sequence ID" value="CAG5109697.1"/>
    <property type="molecule type" value="Genomic_DNA"/>
</dbReference>
<proteinExistence type="predicted"/>
<keyword evidence="4" id="KW-1185">Reference proteome</keyword>
<feature type="chain" id="PRO_5046924341" evidence="2">
    <location>
        <begin position="16"/>
        <end position="400"/>
    </location>
</feature>
<evidence type="ECO:0000256" key="2">
    <source>
        <dbReference type="SAM" id="SignalP"/>
    </source>
</evidence>
<gene>
    <name evidence="3" type="ORF">OKIOD_LOCUS12969</name>
</gene>
<feature type="transmembrane region" description="Helical" evidence="1">
    <location>
        <begin position="233"/>
        <end position="258"/>
    </location>
</feature>
<keyword evidence="1" id="KW-0812">Transmembrane</keyword>
<evidence type="ECO:0000256" key="1">
    <source>
        <dbReference type="SAM" id="Phobius"/>
    </source>
</evidence>
<keyword evidence="2" id="KW-0732">Signal</keyword>
<sequence>MKILVVSFLIAVISGQQTCGLPDTYPCPLEKTFPRDNIYRTYIVKVTIQGDSNLPLEDDRNWQVFNDMNGYNDSSDMRDYTMRYDSNGAGVIITFDLPFAANTFMSRSSNHASLMQNLETPVLVEWLGLDQSFITSALDVQITTPNNCDNVEQPCASLNLSCEEISSSGRMECSSPCDSTMLIETCGTHATCSQKADPINTGQYAAPVCECEGDYWWRSNEEPNSCRPVMQNWLIIVIAVVGFLVIMLIIFLIVYCCVRKCQCPVWCGPCCCCCKREDDRDLVYKVTGEQINHSFQSDEGEKKLPLPDAYSSQTNTVRNPAICNVSKKEAENDNYRPDNIHDRSRDFPIFNDSSADNGTNFIDKHFISILFTNNLFDNHFFINNTPHHLITDSPRRSEPI</sequence>
<accession>A0ABN7T309</accession>